<reference evidence="2" key="2">
    <citation type="journal article" date="2021" name="PeerJ">
        <title>Extensive microbial diversity within the chicken gut microbiome revealed by metagenomics and culture.</title>
        <authorList>
            <person name="Gilroy R."/>
            <person name="Ravi A."/>
            <person name="Getino M."/>
            <person name="Pursley I."/>
            <person name="Horton D.L."/>
            <person name="Alikhan N.F."/>
            <person name="Baker D."/>
            <person name="Gharbi K."/>
            <person name="Hall N."/>
            <person name="Watson M."/>
            <person name="Adriaenssens E.M."/>
            <person name="Foster-Nyarko E."/>
            <person name="Jarju S."/>
            <person name="Secka A."/>
            <person name="Antonio M."/>
            <person name="Oren A."/>
            <person name="Chaudhuri R.R."/>
            <person name="La Ragione R."/>
            <person name="Hildebrand F."/>
            <person name="Pallen M.J."/>
        </authorList>
    </citation>
    <scope>NUCLEOTIDE SEQUENCE</scope>
    <source>
        <strain evidence="2">CHK183-6373</strain>
    </source>
</reference>
<name>A0A9D1P9I8_9FIRM</name>
<dbReference type="PANTHER" id="PTHR43649:SF16">
    <property type="entry name" value="SUGAR-BINDING LIPOPROTEIN"/>
    <property type="match status" value="1"/>
</dbReference>
<keyword evidence="1" id="KW-0732">Signal</keyword>
<dbReference type="Gene3D" id="3.40.190.10">
    <property type="entry name" value="Periplasmic binding protein-like II"/>
    <property type="match status" value="1"/>
</dbReference>
<evidence type="ECO:0000313" key="3">
    <source>
        <dbReference type="Proteomes" id="UP000886884"/>
    </source>
</evidence>
<gene>
    <name evidence="2" type="ORF">IAA64_12395</name>
</gene>
<feature type="signal peptide" evidence="1">
    <location>
        <begin position="1"/>
        <end position="19"/>
    </location>
</feature>
<dbReference type="Pfam" id="PF01547">
    <property type="entry name" value="SBP_bac_1"/>
    <property type="match status" value="1"/>
</dbReference>
<dbReference type="InterPro" id="IPR006059">
    <property type="entry name" value="SBP"/>
</dbReference>
<dbReference type="EMBL" id="DVOT01000224">
    <property type="protein sequence ID" value="HIV28762.1"/>
    <property type="molecule type" value="Genomic_DNA"/>
</dbReference>
<comment type="caution">
    <text evidence="2">The sequence shown here is derived from an EMBL/GenBank/DDBJ whole genome shotgun (WGS) entry which is preliminary data.</text>
</comment>
<organism evidence="2 3">
    <name type="scientific">Candidatus Ornithocaccomicrobium faecavium</name>
    <dbReference type="NCBI Taxonomy" id="2840890"/>
    <lineage>
        <taxon>Bacteria</taxon>
        <taxon>Bacillati</taxon>
        <taxon>Bacillota</taxon>
        <taxon>Clostridia</taxon>
        <taxon>Candidatus Ornithocaccomicrobium</taxon>
    </lineage>
</organism>
<dbReference type="InterPro" id="IPR050490">
    <property type="entry name" value="Bact_solute-bd_prot1"/>
</dbReference>
<accession>A0A9D1P9I8</accession>
<feature type="chain" id="PRO_5039235685" evidence="1">
    <location>
        <begin position="20"/>
        <end position="473"/>
    </location>
</feature>
<reference evidence="2" key="1">
    <citation type="submission" date="2020-10" db="EMBL/GenBank/DDBJ databases">
        <authorList>
            <person name="Gilroy R."/>
        </authorList>
    </citation>
    <scope>NUCLEOTIDE SEQUENCE</scope>
    <source>
        <strain evidence="2">CHK183-6373</strain>
    </source>
</reference>
<evidence type="ECO:0000256" key="1">
    <source>
        <dbReference type="SAM" id="SignalP"/>
    </source>
</evidence>
<dbReference type="PANTHER" id="PTHR43649">
    <property type="entry name" value="ARABINOSE-BINDING PROTEIN-RELATED"/>
    <property type="match status" value="1"/>
</dbReference>
<proteinExistence type="predicted"/>
<sequence>MKKILSWALAMLMVVSLCAAAVAEGEYEYGTVHGITWTWGGLADQADETAVQREAETNERYFNATGNTRVCEAFTYDYQAVGAMFEGGQLPTVFGVAATEPVKLIKNGWGRDITAQVEAVGIDLSSFNQAILSTYMDEEGKLYGLPYTAYALSIVCNGQVFIDAGLVNEDGTPKLPTTWDEVLEYSKIINEKTGKGGFALTACDNQGGWNFTNVAWNFGADLVVMNDDGTYTAQVNSPEAVAAMEWYKELALSGGLFGDAVVDTRDNCLNHVKAGNAAMCFGASDIPANMSSTLNDGMDPKLVYEIAIPAGPDGIAKNLTGGSGYWFSPDATDEEVTAALEFLIYDQGHWAPEADEDLQALWITNWEDALALNKINLPDFPVYESPAIELKMEMIKDYQTNINYETQFAQFYEDVQQAGALQTEEEGDTQNLYRELTSVIQEIITDPENADVQALMDTCQVNVQLLLDDFVAG</sequence>
<dbReference type="AlphaFoldDB" id="A0A9D1P9I8"/>
<evidence type="ECO:0000313" key="2">
    <source>
        <dbReference type="EMBL" id="HIV28762.1"/>
    </source>
</evidence>
<protein>
    <submittedName>
        <fullName evidence="2">Extracellular solute-binding protein</fullName>
    </submittedName>
</protein>
<dbReference type="SUPFAM" id="SSF53850">
    <property type="entry name" value="Periplasmic binding protein-like II"/>
    <property type="match status" value="1"/>
</dbReference>
<dbReference type="Proteomes" id="UP000886884">
    <property type="component" value="Unassembled WGS sequence"/>
</dbReference>